<evidence type="ECO:0000313" key="2">
    <source>
        <dbReference type="EMBL" id="KFW92671.1"/>
    </source>
</evidence>
<proteinExistence type="predicted"/>
<sequence length="94" mass="9760">SPPGPGVDIQLASPLDPSEHLDPSEQPLAVSAAYGNVDPVDAAELTAASISKSDSCKEVDNLVFGDVPLAAAPADGVELPVQETEGFTREKKRY</sequence>
<feature type="non-terminal residue" evidence="2">
    <location>
        <position position="94"/>
    </location>
</feature>
<accession>A0A093QVW8</accession>
<feature type="non-terminal residue" evidence="2">
    <location>
        <position position="1"/>
    </location>
</feature>
<evidence type="ECO:0000256" key="1">
    <source>
        <dbReference type="SAM" id="MobiDB-lite"/>
    </source>
</evidence>
<keyword evidence="3" id="KW-1185">Reference proteome</keyword>
<feature type="region of interest" description="Disordered" evidence="1">
    <location>
        <begin position="1"/>
        <end position="23"/>
    </location>
</feature>
<reference evidence="2 3" key="1">
    <citation type="submission" date="2014-04" db="EMBL/GenBank/DDBJ databases">
        <title>Genome evolution of avian class.</title>
        <authorList>
            <person name="Zhang G."/>
            <person name="Li C."/>
        </authorList>
    </citation>
    <scope>NUCLEOTIDE SEQUENCE [LARGE SCALE GENOMIC DNA]</scope>
    <source>
        <strain evidence="2">BGI_N336</strain>
    </source>
</reference>
<dbReference type="EMBL" id="KL435278">
    <property type="protein sequence ID" value="KFW92671.1"/>
    <property type="molecule type" value="Genomic_DNA"/>
</dbReference>
<name>A0A093QVW8_PHACA</name>
<protein>
    <submittedName>
        <fullName evidence="2">Uncharacterized protein</fullName>
    </submittedName>
</protein>
<organism evidence="2 3">
    <name type="scientific">Phalacrocorax carbo</name>
    <name type="common">Great cormorant</name>
    <name type="synonym">Pelecanus carbo</name>
    <dbReference type="NCBI Taxonomy" id="9209"/>
    <lineage>
        <taxon>Eukaryota</taxon>
        <taxon>Metazoa</taxon>
        <taxon>Chordata</taxon>
        <taxon>Craniata</taxon>
        <taxon>Vertebrata</taxon>
        <taxon>Euteleostomi</taxon>
        <taxon>Archelosauria</taxon>
        <taxon>Archosauria</taxon>
        <taxon>Dinosauria</taxon>
        <taxon>Saurischia</taxon>
        <taxon>Theropoda</taxon>
        <taxon>Coelurosauria</taxon>
        <taxon>Aves</taxon>
        <taxon>Neognathae</taxon>
        <taxon>Neoaves</taxon>
        <taxon>Aequornithes</taxon>
        <taxon>Suliformes</taxon>
        <taxon>Phalacrocoracidae</taxon>
        <taxon>Phalacrocorax</taxon>
    </lineage>
</organism>
<evidence type="ECO:0000313" key="3">
    <source>
        <dbReference type="Proteomes" id="UP000053238"/>
    </source>
</evidence>
<dbReference type="AlphaFoldDB" id="A0A093QVW8"/>
<gene>
    <name evidence="2" type="ORF">N336_08069</name>
</gene>
<dbReference type="Proteomes" id="UP000053238">
    <property type="component" value="Unassembled WGS sequence"/>
</dbReference>